<dbReference type="EMBL" id="LRPC01000001">
    <property type="protein sequence ID" value="KYG77305.1"/>
    <property type="molecule type" value="Genomic_DNA"/>
</dbReference>
<feature type="transmembrane region" description="Helical" evidence="4">
    <location>
        <begin position="285"/>
        <end position="306"/>
    </location>
</feature>
<dbReference type="PRINTS" id="PR00344">
    <property type="entry name" value="BCTRLSENSOR"/>
</dbReference>
<dbReference type="InterPro" id="IPR036890">
    <property type="entry name" value="HATPase_C_sf"/>
</dbReference>
<dbReference type="Gene3D" id="3.30.565.10">
    <property type="entry name" value="Histidine kinase-like ATPase, C-terminal domain"/>
    <property type="match status" value="1"/>
</dbReference>
<dbReference type="GO" id="GO:0000155">
    <property type="term" value="F:phosphorelay sensor kinase activity"/>
    <property type="evidence" value="ECO:0007669"/>
    <property type="project" value="InterPro"/>
</dbReference>
<dbReference type="InterPro" id="IPR005467">
    <property type="entry name" value="His_kinase_dom"/>
</dbReference>
<dbReference type="PANTHER" id="PTHR43547:SF2">
    <property type="entry name" value="HYBRID SIGNAL TRANSDUCTION HISTIDINE KINASE C"/>
    <property type="match status" value="1"/>
</dbReference>
<dbReference type="SUPFAM" id="SSF47384">
    <property type="entry name" value="Homodimeric domain of signal transducing histidine kinase"/>
    <property type="match status" value="1"/>
</dbReference>
<dbReference type="InterPro" id="IPR004358">
    <property type="entry name" value="Sig_transdc_His_kin-like_C"/>
</dbReference>
<sequence length="537" mass="60180">MNALKFKRIIYVIAATAIVTIGAQVYRSIQNYQLNKERFVNDMQQSLDVSLEAYFAEITKDQLGLKVQRLTGNTGSNLMIRGAWSTNNGAQDVDKVVHYLNNRDSIRGAVQKMVDSKSVFAFDTALNPSMIESISISSVVSDSSSLPENHTYSKSMEIGFTDSLKSLKGFAQKIVLSLSGKDIKLDTLNNLLEEELDRRDMKVRHVLVLFTNKLGPLEVKVGFDGNQIMAFKEERDTVYSEPNFNSSDYPLTVESNNTFLSKDQRIELRFENASLNILKRGGVDLLISLIITIVVIGTMMYLYGIITEQKQLAEIKNDLISNITHEFKTPIATISTAMEGISNFNQMNDPEKTAKYVGISQGQLKKLNGMVEKLLETASLDSNELEIAKEDVEVVGFTRQIFEKFHVIKGSKKLSFQTDLTEHWLEIDPFHMENAIGNLVDNAIKYGGDEVLISLSKTKGQLVWQVKDSGGKIGKQEQQRIFDKFYRIPTGNVHDVKGFGIGLYYTKTLVEKHGGKVGLSVEPNSTLFSIEFNDDKA</sequence>
<dbReference type="InterPro" id="IPR003594">
    <property type="entry name" value="HATPase_dom"/>
</dbReference>
<dbReference type="PANTHER" id="PTHR43547">
    <property type="entry name" value="TWO-COMPONENT HISTIDINE KINASE"/>
    <property type="match status" value="1"/>
</dbReference>
<comment type="caution">
    <text evidence="6">The sequence shown here is derived from an EMBL/GenBank/DDBJ whole genome shotgun (WGS) entry which is preliminary data.</text>
</comment>
<name>A0A150XEZ4_9BACT</name>
<dbReference type="SMART" id="SM00388">
    <property type="entry name" value="HisKA"/>
    <property type="match status" value="1"/>
</dbReference>
<keyword evidence="4" id="KW-0472">Membrane</keyword>
<evidence type="ECO:0000256" key="1">
    <source>
        <dbReference type="ARBA" id="ARBA00000085"/>
    </source>
</evidence>
<proteinExistence type="predicted"/>
<evidence type="ECO:0000313" key="6">
    <source>
        <dbReference type="EMBL" id="KYG77305.1"/>
    </source>
</evidence>
<dbReference type="SUPFAM" id="SSF55874">
    <property type="entry name" value="ATPase domain of HSP90 chaperone/DNA topoisomerase II/histidine kinase"/>
    <property type="match status" value="1"/>
</dbReference>
<dbReference type="InterPro" id="IPR036097">
    <property type="entry name" value="HisK_dim/P_sf"/>
</dbReference>
<evidence type="ECO:0000259" key="5">
    <source>
        <dbReference type="PROSITE" id="PS50109"/>
    </source>
</evidence>
<evidence type="ECO:0000313" key="7">
    <source>
        <dbReference type="Proteomes" id="UP000075606"/>
    </source>
</evidence>
<dbReference type="Proteomes" id="UP000075606">
    <property type="component" value="Unassembled WGS sequence"/>
</dbReference>
<gene>
    <name evidence="6" type="ORF">AWW68_00615</name>
</gene>
<dbReference type="SMART" id="SM00387">
    <property type="entry name" value="HATPase_c"/>
    <property type="match status" value="1"/>
</dbReference>
<organism evidence="6 7">
    <name type="scientific">Roseivirga spongicola</name>
    <dbReference type="NCBI Taxonomy" id="333140"/>
    <lineage>
        <taxon>Bacteria</taxon>
        <taxon>Pseudomonadati</taxon>
        <taxon>Bacteroidota</taxon>
        <taxon>Cytophagia</taxon>
        <taxon>Cytophagales</taxon>
        <taxon>Roseivirgaceae</taxon>
        <taxon>Roseivirga</taxon>
    </lineage>
</organism>
<evidence type="ECO:0000256" key="4">
    <source>
        <dbReference type="SAM" id="Phobius"/>
    </source>
</evidence>
<dbReference type="CDD" id="cd00082">
    <property type="entry name" value="HisKA"/>
    <property type="match status" value="1"/>
</dbReference>
<dbReference type="PROSITE" id="PS50109">
    <property type="entry name" value="HIS_KIN"/>
    <property type="match status" value="1"/>
</dbReference>
<dbReference type="Gene3D" id="1.10.287.130">
    <property type="match status" value="1"/>
</dbReference>
<feature type="domain" description="Histidine kinase" evidence="5">
    <location>
        <begin position="322"/>
        <end position="536"/>
    </location>
</feature>
<accession>A0A150XEZ4</accession>
<dbReference type="STRING" id="333140.AWW68_00615"/>
<reference evidence="6 7" key="1">
    <citation type="submission" date="2016-01" db="EMBL/GenBank/DDBJ databases">
        <title>Genome sequencing of Roseivirga spongicola UST030701-084.</title>
        <authorList>
            <person name="Selvaratnam C."/>
            <person name="Thevarajoo S."/>
            <person name="Goh K.M."/>
            <person name="Ee R."/>
            <person name="Chan K.-G."/>
            <person name="Chong C.S."/>
        </authorList>
    </citation>
    <scope>NUCLEOTIDE SEQUENCE [LARGE SCALE GENOMIC DNA]</scope>
    <source>
        <strain evidence="6 7">UST030701-084</strain>
    </source>
</reference>
<evidence type="ECO:0000256" key="3">
    <source>
        <dbReference type="ARBA" id="ARBA00022553"/>
    </source>
</evidence>
<dbReference type="Pfam" id="PF02518">
    <property type="entry name" value="HATPase_c"/>
    <property type="match status" value="1"/>
</dbReference>
<dbReference type="Pfam" id="PF00512">
    <property type="entry name" value="HisKA"/>
    <property type="match status" value="1"/>
</dbReference>
<feature type="transmembrane region" description="Helical" evidence="4">
    <location>
        <begin position="9"/>
        <end position="26"/>
    </location>
</feature>
<keyword evidence="7" id="KW-1185">Reference proteome</keyword>
<keyword evidence="4" id="KW-1133">Transmembrane helix</keyword>
<dbReference type="InterPro" id="IPR003661">
    <property type="entry name" value="HisK_dim/P_dom"/>
</dbReference>
<dbReference type="EC" id="2.7.13.3" evidence="2"/>
<dbReference type="AlphaFoldDB" id="A0A150XEZ4"/>
<evidence type="ECO:0000256" key="2">
    <source>
        <dbReference type="ARBA" id="ARBA00012438"/>
    </source>
</evidence>
<protein>
    <recommendedName>
        <fullName evidence="2">histidine kinase</fullName>
        <ecNumber evidence="2">2.7.13.3</ecNumber>
    </recommendedName>
</protein>
<comment type="catalytic activity">
    <reaction evidence="1">
        <text>ATP + protein L-histidine = ADP + protein N-phospho-L-histidine.</text>
        <dbReference type="EC" id="2.7.13.3"/>
    </reaction>
</comment>
<keyword evidence="3" id="KW-0597">Phosphoprotein</keyword>
<keyword evidence="4" id="KW-0812">Transmembrane</keyword>